<dbReference type="HOGENOM" id="CLU_2113000_0_0_1"/>
<dbReference type="InterPro" id="IPR036019">
    <property type="entry name" value="MscL_channel"/>
</dbReference>
<gene>
    <name evidence="1" type="ORF">OSTLU_32028</name>
</gene>
<dbReference type="GeneID" id="5002270"/>
<dbReference type="AlphaFoldDB" id="A4RYH3"/>
<proteinExistence type="predicted"/>
<dbReference type="Gene3D" id="1.10.1200.120">
    <property type="entry name" value="Large-conductance mechanosensitive channel, MscL, domain 1"/>
    <property type="match status" value="1"/>
</dbReference>
<dbReference type="Proteomes" id="UP000001568">
    <property type="component" value="Chromosome 6"/>
</dbReference>
<sequence length="115" mass="12196">MVEEVLDAFIDAFVSPSVALMLGSRSKALEEMAFVCGGATFRYGALLARIIDACLTLALIYATMRAVAKISIAGAPAWTPSARCGLCKSWVSADARVCPACRRAISDDDDDDDDS</sequence>
<dbReference type="EMBL" id="CP000586">
    <property type="protein sequence ID" value="ABO96683.1"/>
    <property type="molecule type" value="Genomic_DNA"/>
</dbReference>
<keyword evidence="2" id="KW-1185">Reference proteome</keyword>
<evidence type="ECO:0000313" key="1">
    <source>
        <dbReference type="EMBL" id="ABO96683.1"/>
    </source>
</evidence>
<evidence type="ECO:0000313" key="2">
    <source>
        <dbReference type="Proteomes" id="UP000001568"/>
    </source>
</evidence>
<dbReference type="RefSeq" id="XP_001418390.1">
    <property type="nucleotide sequence ID" value="XM_001418353.1"/>
</dbReference>
<protein>
    <submittedName>
        <fullName evidence="1">Uncharacterized protein</fullName>
    </submittedName>
</protein>
<organism evidence="1 2">
    <name type="scientific">Ostreococcus lucimarinus (strain CCE9901)</name>
    <dbReference type="NCBI Taxonomy" id="436017"/>
    <lineage>
        <taxon>Eukaryota</taxon>
        <taxon>Viridiplantae</taxon>
        <taxon>Chlorophyta</taxon>
        <taxon>Mamiellophyceae</taxon>
        <taxon>Mamiellales</taxon>
        <taxon>Bathycoccaceae</taxon>
        <taxon>Ostreococcus</taxon>
    </lineage>
</organism>
<dbReference type="OrthoDB" id="10516949at2759"/>
<dbReference type="Gramene" id="ABO96683">
    <property type="protein sequence ID" value="ABO96683"/>
    <property type="gene ID" value="OSTLU_32028"/>
</dbReference>
<name>A4RYH3_OSTLU</name>
<dbReference type="KEGG" id="olu:OSTLU_32028"/>
<reference evidence="1 2" key="1">
    <citation type="journal article" date="2007" name="Proc. Natl. Acad. Sci. U.S.A.">
        <title>The tiny eukaryote Ostreococcus provides genomic insights into the paradox of plankton speciation.</title>
        <authorList>
            <person name="Palenik B."/>
            <person name="Grimwood J."/>
            <person name="Aerts A."/>
            <person name="Rouze P."/>
            <person name="Salamov A."/>
            <person name="Putnam N."/>
            <person name="Dupont C."/>
            <person name="Jorgensen R."/>
            <person name="Derelle E."/>
            <person name="Rombauts S."/>
            <person name="Zhou K."/>
            <person name="Otillar R."/>
            <person name="Merchant S.S."/>
            <person name="Podell S."/>
            <person name="Gaasterland T."/>
            <person name="Napoli C."/>
            <person name="Gendler K."/>
            <person name="Manuell A."/>
            <person name="Tai V."/>
            <person name="Vallon O."/>
            <person name="Piganeau G."/>
            <person name="Jancek S."/>
            <person name="Heijde M."/>
            <person name="Jabbari K."/>
            <person name="Bowler C."/>
            <person name="Lohr M."/>
            <person name="Robbens S."/>
            <person name="Werner G."/>
            <person name="Dubchak I."/>
            <person name="Pazour G.J."/>
            <person name="Ren Q."/>
            <person name="Paulsen I."/>
            <person name="Delwiche C."/>
            <person name="Schmutz J."/>
            <person name="Rokhsar D."/>
            <person name="Van de Peer Y."/>
            <person name="Moreau H."/>
            <person name="Grigoriev I.V."/>
        </authorList>
    </citation>
    <scope>NUCLEOTIDE SEQUENCE [LARGE SCALE GENOMIC DNA]</scope>
    <source>
        <strain evidence="1 2">CCE9901</strain>
    </source>
</reference>
<dbReference type="OMA" id="TPSARCE"/>
<accession>A4RYH3</accession>